<dbReference type="EMBL" id="OCTY01000002">
    <property type="protein sequence ID" value="SOJ54600.1"/>
    <property type="molecule type" value="Genomic_DNA"/>
</dbReference>
<name>A0A7Z7NA85_9MYCO</name>
<comment type="caution">
    <text evidence="2">The sequence shown here is derived from an EMBL/GenBank/DDBJ whole genome shotgun (WGS) entry which is preliminary data.</text>
</comment>
<feature type="domain" description="DUF2510" evidence="1">
    <location>
        <begin position="52"/>
        <end position="78"/>
    </location>
</feature>
<dbReference type="InterPro" id="IPR018929">
    <property type="entry name" value="DUF2510"/>
</dbReference>
<evidence type="ECO:0000313" key="2">
    <source>
        <dbReference type="EMBL" id="SOJ54600.1"/>
    </source>
</evidence>
<proteinExistence type="predicted"/>
<gene>
    <name evidence="2" type="ORF">MSIMFB_02090</name>
</gene>
<reference evidence="2 3" key="1">
    <citation type="submission" date="2017-10" db="EMBL/GenBank/DDBJ databases">
        <authorList>
            <consortium name="Urmite Genomes"/>
        </authorList>
    </citation>
    <scope>NUCLEOTIDE SEQUENCE [LARGE SCALE GENOMIC DNA]</scope>
    <source>
        <strain evidence="2 3">FB-527</strain>
    </source>
</reference>
<evidence type="ECO:0000259" key="1">
    <source>
        <dbReference type="Pfam" id="PF10708"/>
    </source>
</evidence>
<sequence>MALLLMLIVGGLMAAAAIAAFIVLMVRLSDEPKLKPNVPHAWQTPPAPTSAPGWYADLSDPNVVRYFDGRAWTSATRSRLDRPGP</sequence>
<organism evidence="2 3">
    <name type="scientific">Mycobacterium simulans</name>
    <dbReference type="NCBI Taxonomy" id="627089"/>
    <lineage>
        <taxon>Bacteria</taxon>
        <taxon>Bacillati</taxon>
        <taxon>Actinomycetota</taxon>
        <taxon>Actinomycetes</taxon>
        <taxon>Mycobacteriales</taxon>
        <taxon>Mycobacteriaceae</taxon>
        <taxon>Mycobacterium</taxon>
    </lineage>
</organism>
<protein>
    <recommendedName>
        <fullName evidence="1">DUF2510 domain-containing protein</fullName>
    </recommendedName>
</protein>
<dbReference type="AlphaFoldDB" id="A0A7Z7NA85"/>
<evidence type="ECO:0000313" key="3">
    <source>
        <dbReference type="Proteomes" id="UP000554965"/>
    </source>
</evidence>
<keyword evidence="3" id="KW-1185">Reference proteome</keyword>
<dbReference type="Proteomes" id="UP000554965">
    <property type="component" value="Unassembled WGS sequence"/>
</dbReference>
<accession>A0A7Z7NA85</accession>
<dbReference type="Pfam" id="PF10708">
    <property type="entry name" value="DUF2510"/>
    <property type="match status" value="1"/>
</dbReference>
<dbReference type="RefSeq" id="WP_186242610.1">
    <property type="nucleotide sequence ID" value="NZ_OCTY01000002.1"/>
</dbReference>